<dbReference type="Proteomes" id="UP001500390">
    <property type="component" value="Unassembled WGS sequence"/>
</dbReference>
<dbReference type="EMBL" id="BAABFX010000022">
    <property type="protein sequence ID" value="GAA4393516.1"/>
    <property type="molecule type" value="Genomic_DNA"/>
</dbReference>
<evidence type="ECO:0000313" key="1">
    <source>
        <dbReference type="EMBL" id="GAA4393516.1"/>
    </source>
</evidence>
<accession>A0ABP8JNN8</accession>
<reference evidence="2" key="1">
    <citation type="journal article" date="2019" name="Int. J. Syst. Evol. Microbiol.">
        <title>The Global Catalogue of Microorganisms (GCM) 10K type strain sequencing project: providing services to taxonomists for standard genome sequencing and annotation.</title>
        <authorList>
            <consortium name="The Broad Institute Genomics Platform"/>
            <consortium name="The Broad Institute Genome Sequencing Center for Infectious Disease"/>
            <person name="Wu L."/>
            <person name="Ma J."/>
        </authorList>
    </citation>
    <scope>NUCLEOTIDE SEQUENCE [LARGE SCALE GENOMIC DNA]</scope>
    <source>
        <strain evidence="2">JCM 17738</strain>
    </source>
</reference>
<comment type="caution">
    <text evidence="1">The sequence shown here is derived from an EMBL/GenBank/DDBJ whole genome shotgun (WGS) entry which is preliminary data.</text>
</comment>
<evidence type="ECO:0008006" key="3">
    <source>
        <dbReference type="Google" id="ProtNLM"/>
    </source>
</evidence>
<organism evidence="1 2">
    <name type="scientific">Ornithinibacter aureus</name>
    <dbReference type="NCBI Taxonomy" id="622664"/>
    <lineage>
        <taxon>Bacteria</taxon>
        <taxon>Bacillati</taxon>
        <taxon>Actinomycetota</taxon>
        <taxon>Actinomycetes</taxon>
        <taxon>Micrococcales</taxon>
        <taxon>Intrasporangiaceae</taxon>
        <taxon>Ornithinibacter</taxon>
    </lineage>
</organism>
<evidence type="ECO:0000313" key="2">
    <source>
        <dbReference type="Proteomes" id="UP001500390"/>
    </source>
</evidence>
<name>A0ABP8JNN8_9MICO</name>
<dbReference type="RefSeq" id="WP_159902773.1">
    <property type="nucleotide sequence ID" value="NZ_BAABFX010000022.1"/>
</dbReference>
<protein>
    <recommendedName>
        <fullName evidence="3">DUF559 domain-containing protein</fullName>
    </recommendedName>
</protein>
<keyword evidence="2" id="KW-1185">Reference proteome</keyword>
<gene>
    <name evidence="1" type="ORF">GCM10023153_13560</name>
</gene>
<sequence>MGDVALPLDLASRPFTVAQGRAAGLRLPDLRTTRLHSPTYGVRAGSAPTSLTERAAAFAVGMPSDVAFSHVTAAQLHGLPLPQGLEAAEILDISRPSAHPRIRRQGCRGHRGLERREVVDLGALRVVGLADTWCDLAELAPGDMGVDDLVIVGDVIADRLEPGGVAALRAALDARVRPRGKARLLEAGALVRVGSRSPMETRSRLMFHRAGFPEPQLNSDVFDAHGGWLLEGDLVWHQHRVIGEYQGADHADRKRRSADSFRIGLAEDEDYTVIEIFAEDVFRPARRCTLLHRFARAMDLDPATLTIG</sequence>
<proteinExistence type="predicted"/>